<dbReference type="NCBIfam" id="NF047645">
    <property type="entry name" value="CopZ_Nterm_CC"/>
    <property type="match status" value="1"/>
</dbReference>
<dbReference type="Gene3D" id="2.20.25.270">
    <property type="match status" value="1"/>
</dbReference>
<dbReference type="InterPro" id="IPR041854">
    <property type="entry name" value="BFD-like_2Fe2S-bd_dom_sf"/>
</dbReference>
<accession>A0ABY5SNJ1</accession>
<dbReference type="EMBL" id="CP091430">
    <property type="protein sequence ID" value="UVI33778.1"/>
    <property type="molecule type" value="Genomic_DNA"/>
</dbReference>
<evidence type="ECO:0000313" key="3">
    <source>
        <dbReference type="Proteomes" id="UP001057877"/>
    </source>
</evidence>
<evidence type="ECO:0000259" key="1">
    <source>
        <dbReference type="Pfam" id="PF18423"/>
    </source>
</evidence>
<dbReference type="Proteomes" id="UP001057877">
    <property type="component" value="Chromosome"/>
</dbReference>
<organism evidence="2 3">
    <name type="scientific">Paenibacillus spongiae</name>
    <dbReference type="NCBI Taxonomy" id="2909671"/>
    <lineage>
        <taxon>Bacteria</taxon>
        <taxon>Bacillati</taxon>
        <taxon>Bacillota</taxon>
        <taxon>Bacilli</taxon>
        <taxon>Bacillales</taxon>
        <taxon>Paenibacillaceae</taxon>
        <taxon>Paenibacillus</taxon>
    </lineage>
</organism>
<dbReference type="Gene3D" id="1.10.10.1100">
    <property type="entry name" value="BFD-like [2Fe-2S]-binding domain"/>
    <property type="match status" value="1"/>
</dbReference>
<dbReference type="CDD" id="cd10141">
    <property type="entry name" value="CopZ-like_Fer2_BFD-like"/>
    <property type="match status" value="1"/>
</dbReference>
<dbReference type="RefSeq" id="WP_258389832.1">
    <property type="nucleotide sequence ID" value="NZ_CP091430.1"/>
</dbReference>
<dbReference type="Pfam" id="PF18423">
    <property type="entry name" value="zf_CopZ"/>
    <property type="match status" value="1"/>
</dbReference>
<sequence length="152" mass="16619">MDCCSPSNNTQEVNINCPSCGEKGRNVQLITLKSLLKASVLETIEPENTYVFCSSPNCSTVYFSGNHSQIFSESDLKMPVYQKNLGFDVPVCYCFGWTRERLIQAAGTDQKPAADQIKVHVQAGRCGCEVNNPQGACCLGNVNAFVRGIKEV</sequence>
<evidence type="ECO:0000313" key="2">
    <source>
        <dbReference type="EMBL" id="UVI33778.1"/>
    </source>
</evidence>
<keyword evidence="3" id="KW-1185">Reference proteome</keyword>
<dbReference type="InterPro" id="IPR040890">
    <property type="entry name" value="Znf_CopZ"/>
</dbReference>
<name>A0ABY5SNJ1_9BACL</name>
<gene>
    <name evidence="2" type="ORF">L1F29_28225</name>
</gene>
<protein>
    <submittedName>
        <fullName evidence="2">(2Fe-2S)-binding protein</fullName>
    </submittedName>
</protein>
<feature type="domain" description="CopZ zinc binding" evidence="1">
    <location>
        <begin position="16"/>
        <end position="77"/>
    </location>
</feature>
<reference evidence="2" key="1">
    <citation type="submission" date="2022-01" db="EMBL/GenBank/DDBJ databases">
        <title>Paenibacillus spongiae sp. nov., isolated from marine sponge.</title>
        <authorList>
            <person name="Li Z."/>
            <person name="Zhang M."/>
        </authorList>
    </citation>
    <scope>NUCLEOTIDE SEQUENCE</scope>
    <source>
        <strain evidence="2">PHS-Z3</strain>
    </source>
</reference>
<proteinExistence type="predicted"/>